<dbReference type="AlphaFoldDB" id="A0A495AB03"/>
<reference evidence="2 3" key="1">
    <citation type="submission" date="2018-10" db="EMBL/GenBank/DDBJ databases">
        <title>Kocuria tytouropygialis sp. nov., isolated from the uropygial gland of an American barn owl (Tyto furcata).</title>
        <authorList>
            <person name="Braun M.S."/>
            <person name="Wang E."/>
            <person name="Zimmermann S."/>
            <person name="Wagner H."/>
            <person name="Wink M."/>
        </authorList>
    </citation>
    <scope>NUCLEOTIDE SEQUENCE [LARGE SCALE GENOMIC DNA]</scope>
    <source>
        <strain evidence="2 3">442</strain>
    </source>
</reference>
<evidence type="ECO:0000313" key="2">
    <source>
        <dbReference type="EMBL" id="RKQ36963.1"/>
    </source>
</evidence>
<comment type="caution">
    <text evidence="2">The sequence shown here is derived from an EMBL/GenBank/DDBJ whole genome shotgun (WGS) entry which is preliminary data.</text>
</comment>
<dbReference type="Proteomes" id="UP000249516">
    <property type="component" value="Unassembled WGS sequence"/>
</dbReference>
<evidence type="ECO:0000256" key="1">
    <source>
        <dbReference type="SAM" id="Phobius"/>
    </source>
</evidence>
<gene>
    <name evidence="2" type="ORF">C1C97_005015</name>
</gene>
<dbReference type="OrthoDB" id="5244439at2"/>
<feature type="transmembrane region" description="Helical" evidence="1">
    <location>
        <begin position="20"/>
        <end position="37"/>
    </location>
</feature>
<name>A0A495AB03_9MICC</name>
<dbReference type="RefSeq" id="WP_110920779.1">
    <property type="nucleotide sequence ID" value="NZ_PNJG02000001.1"/>
</dbReference>
<keyword evidence="1" id="KW-0472">Membrane</keyword>
<dbReference type="EMBL" id="PNJG02000001">
    <property type="protein sequence ID" value="RKQ36963.1"/>
    <property type="molecule type" value="Genomic_DNA"/>
</dbReference>
<keyword evidence="1" id="KW-0812">Transmembrane</keyword>
<feature type="transmembrane region" description="Helical" evidence="1">
    <location>
        <begin position="91"/>
        <end position="112"/>
    </location>
</feature>
<protein>
    <submittedName>
        <fullName evidence="2">Uncharacterized protein</fullName>
    </submittedName>
</protein>
<evidence type="ECO:0000313" key="3">
    <source>
        <dbReference type="Proteomes" id="UP000249516"/>
    </source>
</evidence>
<proteinExistence type="predicted"/>
<sequence length="121" mass="11992">MSTTATAKRPKTRLPSPVSVPSAALVATGLIGGYGIARATGVRPLGGVALLACGVAAGRTWLASAGPVTTAGLGTLYVAGFGLSHPLAKKLGAWPSVLTVTAVNAAASWALVDRHNFADTV</sequence>
<accession>A0A495AB03</accession>
<feature type="transmembrane region" description="Helical" evidence="1">
    <location>
        <begin position="68"/>
        <end position="84"/>
    </location>
</feature>
<organism evidence="2 3">
    <name type="scientific">Kocuria tytonis</name>
    <dbReference type="NCBI Taxonomy" id="2054280"/>
    <lineage>
        <taxon>Bacteria</taxon>
        <taxon>Bacillati</taxon>
        <taxon>Actinomycetota</taxon>
        <taxon>Actinomycetes</taxon>
        <taxon>Micrococcales</taxon>
        <taxon>Micrococcaceae</taxon>
        <taxon>Kocuria</taxon>
    </lineage>
</organism>
<keyword evidence="3" id="KW-1185">Reference proteome</keyword>
<keyword evidence="1" id="KW-1133">Transmembrane helix</keyword>